<organism evidence="1 2">
    <name type="scientific">Streptomyces rimosus subsp. rimosus</name>
    <dbReference type="NCBI Taxonomy" id="132474"/>
    <lineage>
        <taxon>Bacteria</taxon>
        <taxon>Bacillati</taxon>
        <taxon>Actinomycetota</taxon>
        <taxon>Actinomycetes</taxon>
        <taxon>Kitasatosporales</taxon>
        <taxon>Streptomycetaceae</taxon>
        <taxon>Streptomyces</taxon>
    </lineage>
</organism>
<sequence>MVPVVVVAGRAARVHVIFDARPHTAALAGMSATHELFATVILARFTADTWRRLLGPTPGR</sequence>
<reference evidence="1 2" key="1">
    <citation type="submission" date="2022-03" db="EMBL/GenBank/DDBJ databases">
        <title>Complete genome of Streptomyces rimosus ssp. rimosus R7 (=ATCC 10970).</title>
        <authorList>
            <person name="Beganovic S."/>
            <person name="Ruckert C."/>
            <person name="Busche T."/>
            <person name="Kalinowski J."/>
            <person name="Wittmann C."/>
        </authorList>
    </citation>
    <scope>NUCLEOTIDE SEQUENCE [LARGE SCALE GENOMIC DNA]</scope>
    <source>
        <strain evidence="1 2">R7</strain>
        <plasmid evidence="1 2">pSRIMR7</plasmid>
    </source>
</reference>
<evidence type="ECO:0000313" key="2">
    <source>
        <dbReference type="Proteomes" id="UP000829494"/>
    </source>
</evidence>
<evidence type="ECO:0000313" key="1">
    <source>
        <dbReference type="EMBL" id="UNZ08825.1"/>
    </source>
</evidence>
<keyword evidence="2" id="KW-1185">Reference proteome</keyword>
<geneLocation type="plasmid" evidence="1 2">
    <name>pSRIMR7</name>
</geneLocation>
<accession>A0ABY3ZEV1</accession>
<name>A0ABY3ZEV1_STRRM</name>
<proteinExistence type="predicted"/>
<gene>
    <name evidence="1" type="ORF">SRIMR7_42405</name>
</gene>
<protein>
    <submittedName>
        <fullName evidence="1">Uncharacterized protein</fullName>
    </submittedName>
</protein>
<dbReference type="EMBL" id="CP094299">
    <property type="protein sequence ID" value="UNZ08825.1"/>
    <property type="molecule type" value="Genomic_DNA"/>
</dbReference>
<keyword evidence="1" id="KW-0614">Plasmid</keyword>
<dbReference type="Proteomes" id="UP000829494">
    <property type="component" value="Plasmid pSRIMR7"/>
</dbReference>